<evidence type="ECO:0000256" key="1">
    <source>
        <dbReference type="SAM" id="MobiDB-lite"/>
    </source>
</evidence>
<feature type="region of interest" description="Disordered" evidence="1">
    <location>
        <begin position="568"/>
        <end position="683"/>
    </location>
</feature>
<feature type="region of interest" description="Disordered" evidence="1">
    <location>
        <begin position="29"/>
        <end position="68"/>
    </location>
</feature>
<dbReference type="OrthoDB" id="334023at2759"/>
<evidence type="ECO:0008006" key="4">
    <source>
        <dbReference type="Google" id="ProtNLM"/>
    </source>
</evidence>
<feature type="compositionally biased region" description="Polar residues" evidence="1">
    <location>
        <begin position="348"/>
        <end position="371"/>
    </location>
</feature>
<feature type="region of interest" description="Disordered" evidence="1">
    <location>
        <begin position="439"/>
        <end position="471"/>
    </location>
</feature>
<dbReference type="AlphaFoldDB" id="A0A086JBS1"/>
<proteinExistence type="predicted"/>
<evidence type="ECO:0000313" key="2">
    <source>
        <dbReference type="EMBL" id="KFG29589.1"/>
    </source>
</evidence>
<dbReference type="CDD" id="cd14686">
    <property type="entry name" value="bZIP"/>
    <property type="match status" value="1"/>
</dbReference>
<feature type="region of interest" description="Disordered" evidence="1">
    <location>
        <begin position="181"/>
        <end position="231"/>
    </location>
</feature>
<feature type="compositionally biased region" description="Polar residues" evidence="1">
    <location>
        <begin position="571"/>
        <end position="581"/>
    </location>
</feature>
<name>A0A086JBS1_TOXGO</name>
<feature type="compositionally biased region" description="Gly residues" evidence="1">
    <location>
        <begin position="457"/>
        <end position="471"/>
    </location>
</feature>
<feature type="compositionally biased region" description="Basic residues" evidence="1">
    <location>
        <begin position="53"/>
        <end position="68"/>
    </location>
</feature>
<dbReference type="EMBL" id="AHZU02001713">
    <property type="protein sequence ID" value="KFG29589.1"/>
    <property type="molecule type" value="Genomic_DNA"/>
</dbReference>
<feature type="compositionally biased region" description="Basic and acidic residues" evidence="1">
    <location>
        <begin position="43"/>
        <end position="52"/>
    </location>
</feature>
<protein>
    <recommendedName>
        <fullName evidence="4">BZIP domain-containing protein</fullName>
    </recommendedName>
</protein>
<feature type="region of interest" description="Disordered" evidence="1">
    <location>
        <begin position="705"/>
        <end position="754"/>
    </location>
</feature>
<organism evidence="2 3">
    <name type="scientific">Toxoplasma gondii GAB2-2007-GAL-DOM2</name>
    <dbReference type="NCBI Taxonomy" id="1130820"/>
    <lineage>
        <taxon>Eukaryota</taxon>
        <taxon>Sar</taxon>
        <taxon>Alveolata</taxon>
        <taxon>Apicomplexa</taxon>
        <taxon>Conoidasida</taxon>
        <taxon>Coccidia</taxon>
        <taxon>Eucoccidiorida</taxon>
        <taxon>Eimeriorina</taxon>
        <taxon>Sarcocystidae</taxon>
        <taxon>Toxoplasma</taxon>
    </lineage>
</organism>
<feature type="compositionally biased region" description="Polar residues" evidence="1">
    <location>
        <begin position="666"/>
        <end position="678"/>
    </location>
</feature>
<feature type="compositionally biased region" description="Low complexity" evidence="1">
    <location>
        <begin position="621"/>
        <end position="633"/>
    </location>
</feature>
<feature type="region of interest" description="Disordered" evidence="1">
    <location>
        <begin position="275"/>
        <end position="308"/>
    </location>
</feature>
<feature type="compositionally biased region" description="Low complexity" evidence="1">
    <location>
        <begin position="328"/>
        <end position="339"/>
    </location>
</feature>
<accession>A0A086JBS1</accession>
<reference evidence="2 3" key="1">
    <citation type="submission" date="2014-02" db="EMBL/GenBank/DDBJ databases">
        <authorList>
            <person name="Sibley D."/>
            <person name="Venepally P."/>
            <person name="Karamycheva S."/>
            <person name="Hadjithomas M."/>
            <person name="Khan A."/>
            <person name="Brunk B."/>
            <person name="Roos D."/>
            <person name="Caler E."/>
            <person name="Lorenzi H."/>
        </authorList>
    </citation>
    <scope>NUCLEOTIDE SEQUENCE [LARGE SCALE GENOMIC DNA]</scope>
    <source>
        <strain evidence="2 3">GAB2-2007-GAL-DOM2</strain>
    </source>
</reference>
<dbReference type="Proteomes" id="UP000028837">
    <property type="component" value="Unassembled WGS sequence"/>
</dbReference>
<comment type="caution">
    <text evidence="2">The sequence shown here is derived from an EMBL/GenBank/DDBJ whole genome shotgun (WGS) entry which is preliminary data.</text>
</comment>
<gene>
    <name evidence="2" type="ORF">TGDOM2_200410</name>
</gene>
<evidence type="ECO:0000313" key="3">
    <source>
        <dbReference type="Proteomes" id="UP000028837"/>
    </source>
</evidence>
<sequence length="927" mass="93015">MHPVNQSPPSGGGVSAAFLPSSSVPQLLASACTRGSPPATSVEQDRAEALRVKRERQRVASRKYRQRKREQLQAVAASQNVSLLVSSSLAASPFPPQCADPSTHFHGAPANAGLDSGPPFAGVAGSEFARGQCSFFSAGPHAVEGGDSVRRGLTFASLGAPQMPPPPVQMSPQFLPAQAATGAEAECSGVNAHHASLPQDPADPASSALGPSPRPAKKWRTSQSPGLVAAGPLVSPPPCSATSALSSPVSASAHLPFSPLASYGSNAFAPNACPPTALVGESPAPSDLPKKAGGPPGTGPPPVPVFQNGALLTSLYPAPSSPAVLINGSPSVSSPGLGPATALRLSEQDASPQADTTSSLGGSSDLATSSLAAPGLGGSLHGGRALPSPSSVVLTGAGGSRPEVEASFSSVSAPPCLSQISAASGMVLGDLPGAGRGGGFAAPEAARKRGGLDSEGPGLGVGGIPQGPGLGVGYPRAADGHRGLELASEEARRESESAEELGRTVLQRPGSGATGGCYVFPASVGLHAVANAAQGCGPLDLAAVTSSHMDPVHHFPFHVSHAMQMSHPHLQASTEAVNLSEGSALRPSDSGAGPRPDEPPRGFPSLLESPPCPYPRDSEEGSSLVSTSDSSGLGRDSEGPTFSAGPSLNVALRGGSVDEQLRGSLPSASSRAGSNQGSVGRPRLSPCFSAPLAAGLQSANLQTASVSSLPSDAGAGSGSRPRLEPGASLHPVSHVAPPLAPSGLRASPSDAAGSHAVPPTYMAMSEGRHSVPASPPSFPGFSGGRVGPPAPRGVSPSAPTASLCLGAQAACLVAGAGLGGGASGAGVGAGRRLNERGAVWGSRQLVLKLREVHRSAAHLTMQTMKEMAALCEEVVRKGEREKWARPIRGGAEREARRLRQGLLREAQLLVRERDETTSDRQDNAEEL</sequence>
<dbReference type="VEuPathDB" id="ToxoDB:TGDOM2_200410"/>
<feature type="region of interest" description="Disordered" evidence="1">
    <location>
        <begin position="324"/>
        <end position="408"/>
    </location>
</feature>